<reference evidence="3 4" key="1">
    <citation type="journal article" date="2021" name="Nat. Plants">
        <title>The Taxus genome provides insights into paclitaxel biosynthesis.</title>
        <authorList>
            <person name="Xiong X."/>
            <person name="Gou J."/>
            <person name="Liao Q."/>
            <person name="Li Y."/>
            <person name="Zhou Q."/>
            <person name="Bi G."/>
            <person name="Li C."/>
            <person name="Du R."/>
            <person name="Wang X."/>
            <person name="Sun T."/>
            <person name="Guo L."/>
            <person name="Liang H."/>
            <person name="Lu P."/>
            <person name="Wu Y."/>
            <person name="Zhang Z."/>
            <person name="Ro D.K."/>
            <person name="Shang Y."/>
            <person name="Huang S."/>
            <person name="Yan J."/>
        </authorList>
    </citation>
    <scope>NUCLEOTIDE SEQUENCE [LARGE SCALE GENOMIC DNA]</scope>
    <source>
        <strain evidence="3">Ta-2019</strain>
    </source>
</reference>
<keyword evidence="2" id="KW-0325">Glycoprotein</keyword>
<dbReference type="PANTHER" id="PTHR22835">
    <property type="entry name" value="ZINC FINGER FYVE DOMAIN CONTAINING PROTEIN"/>
    <property type="match status" value="1"/>
</dbReference>
<gene>
    <name evidence="3" type="ORF">KI387_039447</name>
</gene>
<accession>A0AA38CFU1</accession>
<dbReference type="Gene3D" id="3.40.50.1110">
    <property type="entry name" value="SGNH hydrolase"/>
    <property type="match status" value="1"/>
</dbReference>
<feature type="non-terminal residue" evidence="3">
    <location>
        <position position="1"/>
    </location>
</feature>
<dbReference type="Proteomes" id="UP000824469">
    <property type="component" value="Unassembled WGS sequence"/>
</dbReference>
<dbReference type="InterPro" id="IPR001087">
    <property type="entry name" value="GDSL"/>
</dbReference>
<evidence type="ECO:0008006" key="5">
    <source>
        <dbReference type="Google" id="ProtNLM"/>
    </source>
</evidence>
<dbReference type="GO" id="GO:0016788">
    <property type="term" value="F:hydrolase activity, acting on ester bonds"/>
    <property type="evidence" value="ECO:0007669"/>
    <property type="project" value="InterPro"/>
</dbReference>
<comment type="similarity">
    <text evidence="1">Belongs to the 'GDSL' lipolytic enzyme family.</text>
</comment>
<dbReference type="OMA" id="CLKEYNG"/>
<keyword evidence="4" id="KW-1185">Reference proteome</keyword>
<dbReference type="PANTHER" id="PTHR22835:SF659">
    <property type="entry name" value="GDSL LIPASE_ACYLHYDROLASE, PUTATIVE (AFU_ORTHOLOGUE AFUA_2G00510)-RELATED"/>
    <property type="match status" value="1"/>
</dbReference>
<dbReference type="EMBL" id="JAHRHJ020000011">
    <property type="protein sequence ID" value="KAH9295859.1"/>
    <property type="molecule type" value="Genomic_DNA"/>
</dbReference>
<evidence type="ECO:0000256" key="1">
    <source>
        <dbReference type="ARBA" id="ARBA00008668"/>
    </source>
</evidence>
<dbReference type="InterPro" id="IPR036514">
    <property type="entry name" value="SGNH_hydro_sf"/>
</dbReference>
<name>A0AA38CFU1_TAXCH</name>
<protein>
    <recommendedName>
        <fullName evidence="5">GDSL esterase/lipase</fullName>
    </recommendedName>
</protein>
<dbReference type="Pfam" id="PF00657">
    <property type="entry name" value="Lipase_GDSL"/>
    <property type="match status" value="1"/>
</dbReference>
<evidence type="ECO:0000313" key="4">
    <source>
        <dbReference type="Proteomes" id="UP000824469"/>
    </source>
</evidence>
<organism evidence="3 4">
    <name type="scientific">Taxus chinensis</name>
    <name type="common">Chinese yew</name>
    <name type="synonym">Taxus wallichiana var. chinensis</name>
    <dbReference type="NCBI Taxonomy" id="29808"/>
    <lineage>
        <taxon>Eukaryota</taxon>
        <taxon>Viridiplantae</taxon>
        <taxon>Streptophyta</taxon>
        <taxon>Embryophyta</taxon>
        <taxon>Tracheophyta</taxon>
        <taxon>Spermatophyta</taxon>
        <taxon>Pinopsida</taxon>
        <taxon>Pinidae</taxon>
        <taxon>Conifers II</taxon>
        <taxon>Cupressales</taxon>
        <taxon>Taxaceae</taxon>
        <taxon>Taxus</taxon>
    </lineage>
</organism>
<evidence type="ECO:0000313" key="3">
    <source>
        <dbReference type="EMBL" id="KAH9295859.1"/>
    </source>
</evidence>
<sequence>MAISQGLRWGKSGIVIVLWVLMLSLGRRAAARLPRASAMFVFGDSFSDTGNLVEAFPFRSQVENPPYGSTFFGAPSGRFSDGRLIIDFLASDMDIPFLHPYFKNIEPQDRHGINFAMAGATACDVIDVTGDTACNITAEVPFSLQFQTQHFKKFRQNVIDASAKHTTDSLGLNIPPLDAFRKGLYLIFIGANDILNVFSQLPADIDNIMEVVVKAIYKAIKDLYAQEARDFVVFNIPPAGCFPNLLSTVGNTMPKDALNCSLIPNQAVQNFNAELLKALRCLREELENATIWSVDIYQFMIDAITHPENY</sequence>
<proteinExistence type="inferred from homology"/>
<comment type="caution">
    <text evidence="3">The sequence shown here is derived from an EMBL/GenBank/DDBJ whole genome shotgun (WGS) entry which is preliminary data.</text>
</comment>
<dbReference type="AlphaFoldDB" id="A0AA38CFU1"/>
<evidence type="ECO:0000256" key="2">
    <source>
        <dbReference type="ARBA" id="ARBA00023180"/>
    </source>
</evidence>